<evidence type="ECO:0000313" key="2">
    <source>
        <dbReference type="EMBL" id="KAK4238481.1"/>
    </source>
</evidence>
<feature type="compositionally biased region" description="Basic and acidic residues" evidence="1">
    <location>
        <begin position="190"/>
        <end position="201"/>
    </location>
</feature>
<protein>
    <submittedName>
        <fullName evidence="2">Uncharacterized protein</fullName>
    </submittedName>
</protein>
<dbReference type="EMBL" id="MU860094">
    <property type="protein sequence ID" value="KAK4238481.1"/>
    <property type="molecule type" value="Genomic_DNA"/>
</dbReference>
<reference evidence="2" key="1">
    <citation type="journal article" date="2023" name="Mol. Phylogenet. Evol.">
        <title>Genome-scale phylogeny and comparative genomics of the fungal order Sordariales.</title>
        <authorList>
            <person name="Hensen N."/>
            <person name="Bonometti L."/>
            <person name="Westerberg I."/>
            <person name="Brannstrom I.O."/>
            <person name="Guillou S."/>
            <person name="Cros-Aarteil S."/>
            <person name="Calhoun S."/>
            <person name="Haridas S."/>
            <person name="Kuo A."/>
            <person name="Mondo S."/>
            <person name="Pangilinan J."/>
            <person name="Riley R."/>
            <person name="LaButti K."/>
            <person name="Andreopoulos B."/>
            <person name="Lipzen A."/>
            <person name="Chen C."/>
            <person name="Yan M."/>
            <person name="Daum C."/>
            <person name="Ng V."/>
            <person name="Clum A."/>
            <person name="Steindorff A."/>
            <person name="Ohm R.A."/>
            <person name="Martin F."/>
            <person name="Silar P."/>
            <person name="Natvig D.O."/>
            <person name="Lalanne C."/>
            <person name="Gautier V."/>
            <person name="Ament-Velasquez S.L."/>
            <person name="Kruys A."/>
            <person name="Hutchinson M.I."/>
            <person name="Powell A.J."/>
            <person name="Barry K."/>
            <person name="Miller A.N."/>
            <person name="Grigoriev I.V."/>
            <person name="Debuchy R."/>
            <person name="Gladieux P."/>
            <person name="Hiltunen Thoren M."/>
            <person name="Johannesson H."/>
        </authorList>
    </citation>
    <scope>NUCLEOTIDE SEQUENCE</scope>
    <source>
        <strain evidence="2">CBS 532.94</strain>
    </source>
</reference>
<accession>A0AAN7CBJ0</accession>
<dbReference type="AlphaFoldDB" id="A0AAN7CBJ0"/>
<feature type="compositionally biased region" description="Basic and acidic residues" evidence="1">
    <location>
        <begin position="135"/>
        <end position="153"/>
    </location>
</feature>
<keyword evidence="3" id="KW-1185">Reference proteome</keyword>
<reference evidence="2" key="2">
    <citation type="submission" date="2023-05" db="EMBL/GenBank/DDBJ databases">
        <authorList>
            <consortium name="Lawrence Berkeley National Laboratory"/>
            <person name="Steindorff A."/>
            <person name="Hensen N."/>
            <person name="Bonometti L."/>
            <person name="Westerberg I."/>
            <person name="Brannstrom I.O."/>
            <person name="Guillou S."/>
            <person name="Cros-Aarteil S."/>
            <person name="Calhoun S."/>
            <person name="Haridas S."/>
            <person name="Kuo A."/>
            <person name="Mondo S."/>
            <person name="Pangilinan J."/>
            <person name="Riley R."/>
            <person name="Labutti K."/>
            <person name="Andreopoulos B."/>
            <person name="Lipzen A."/>
            <person name="Chen C."/>
            <person name="Yanf M."/>
            <person name="Daum C."/>
            <person name="Ng V."/>
            <person name="Clum A."/>
            <person name="Ohm R."/>
            <person name="Martin F."/>
            <person name="Silar P."/>
            <person name="Natvig D."/>
            <person name="Lalanne C."/>
            <person name="Gautier V."/>
            <person name="Ament-Velasquez S.L."/>
            <person name="Kruys A."/>
            <person name="Hutchinson M.I."/>
            <person name="Powell A.J."/>
            <person name="Barry K."/>
            <person name="Miller A.N."/>
            <person name="Grigoriev I.V."/>
            <person name="Debuchy R."/>
            <person name="Gladieux P."/>
            <person name="Thoren M.H."/>
            <person name="Johannesson H."/>
        </authorList>
    </citation>
    <scope>NUCLEOTIDE SEQUENCE</scope>
    <source>
        <strain evidence="2">CBS 532.94</strain>
    </source>
</reference>
<proteinExistence type="predicted"/>
<evidence type="ECO:0000256" key="1">
    <source>
        <dbReference type="SAM" id="MobiDB-lite"/>
    </source>
</evidence>
<feature type="region of interest" description="Disordered" evidence="1">
    <location>
        <begin position="129"/>
        <end position="237"/>
    </location>
</feature>
<evidence type="ECO:0000313" key="3">
    <source>
        <dbReference type="Proteomes" id="UP001303760"/>
    </source>
</evidence>
<sequence length="374" mass="40587">MYELADPKSTYAHDREHRRNLLRKEWQSAIAHQNKLLYDRVCRAMDVAIDNAIDTSFEQYNEIKALISADVKAEIPDEDQARTLFSGLISETDLAKHAADRLVAKLNQKLNAHTLSIFLDAAGVSPIRVAPDADDAGKVGNGDDRRETEDRCASEIIVNNTSTRRTRASDDCESSPQAKRTRHSHGRGIGNEKKDIERERQNPNSKLPPIHYRRAQEKGASAVSSGGPGTDDPRMPVADMHPELPVPELSQGINGTGANAEPEDNEWFLVEQSAATNGAQSPTANPAQGPVATTHQPVVGSLPPEVQPAILPAFDPANYVILYIGPPPAPLRGHHCLPQGAILPVVLQGQPLEVPPLTYAAVYPSDPPVQLPCA</sequence>
<comment type="caution">
    <text evidence="2">The sequence shown here is derived from an EMBL/GenBank/DDBJ whole genome shotgun (WGS) entry which is preliminary data.</text>
</comment>
<gene>
    <name evidence="2" type="ORF">C8A03DRAFT_33517</name>
</gene>
<organism evidence="2 3">
    <name type="scientific">Achaetomium macrosporum</name>
    <dbReference type="NCBI Taxonomy" id="79813"/>
    <lineage>
        <taxon>Eukaryota</taxon>
        <taxon>Fungi</taxon>
        <taxon>Dikarya</taxon>
        <taxon>Ascomycota</taxon>
        <taxon>Pezizomycotina</taxon>
        <taxon>Sordariomycetes</taxon>
        <taxon>Sordariomycetidae</taxon>
        <taxon>Sordariales</taxon>
        <taxon>Chaetomiaceae</taxon>
        <taxon>Achaetomium</taxon>
    </lineage>
</organism>
<name>A0AAN7CBJ0_9PEZI</name>
<dbReference type="Proteomes" id="UP001303760">
    <property type="component" value="Unassembled WGS sequence"/>
</dbReference>